<evidence type="ECO:0000256" key="2">
    <source>
        <dbReference type="SAM" id="Coils"/>
    </source>
</evidence>
<evidence type="ECO:0000256" key="1">
    <source>
        <dbReference type="ARBA" id="ARBA00038232"/>
    </source>
</evidence>
<gene>
    <name evidence="4" type="ORF">BN000_04764</name>
</gene>
<dbReference type="PANTHER" id="PTHR33795">
    <property type="entry name" value="INSERTION ELEMENT IS150 PROTEIN INSJ"/>
    <property type="match status" value="1"/>
</dbReference>
<feature type="coiled-coil region" evidence="2">
    <location>
        <begin position="137"/>
        <end position="174"/>
    </location>
</feature>
<name>A0A0U1P3A6_9BACI</name>
<feature type="domain" description="Insertion element IS150 protein InsJ-like helix-turn-helix" evidence="3">
    <location>
        <begin position="8"/>
        <end position="55"/>
    </location>
</feature>
<dbReference type="GO" id="GO:0043565">
    <property type="term" value="F:sequence-specific DNA binding"/>
    <property type="evidence" value="ECO:0007669"/>
    <property type="project" value="InterPro"/>
</dbReference>
<proteinExistence type="inferred from homology"/>
<comment type="similarity">
    <text evidence="1">Belongs to the IS150/IS1296 orfA family.</text>
</comment>
<keyword evidence="2" id="KW-0175">Coiled coil</keyword>
<evidence type="ECO:0000259" key="3">
    <source>
        <dbReference type="Pfam" id="PF13518"/>
    </source>
</evidence>
<dbReference type="Proteomes" id="UP000199087">
    <property type="component" value="Unassembled WGS sequence"/>
</dbReference>
<keyword evidence="5" id="KW-1185">Reference proteome</keyword>
<sequence length="174" mass="20499">MARVTLEQKLDAIFRYENGRESLNSIAKSLNLTNNETVNFWIKKYHFHGLEAFKKGYTRYTFEDKLNILKYMNENGLSSLETAVQFNLPSPGTIRKWRISLRNNSVDSLILKKKGRPKLKKDNQKETKNQVFEEGSLEALQAENERLRMENAYLKKLNALVQEKETLRRKTKRK</sequence>
<dbReference type="InterPro" id="IPR009057">
    <property type="entry name" value="Homeodomain-like_sf"/>
</dbReference>
<dbReference type="STRING" id="1499688.BN000_04764"/>
<dbReference type="InterPro" id="IPR055247">
    <property type="entry name" value="InsJ-like_HTH"/>
</dbReference>
<dbReference type="EMBL" id="CVRB01000005">
    <property type="protein sequence ID" value="CRK84717.1"/>
    <property type="molecule type" value="Genomic_DNA"/>
</dbReference>
<dbReference type="AlphaFoldDB" id="A0A0U1P3A6"/>
<evidence type="ECO:0000313" key="4">
    <source>
        <dbReference type="EMBL" id="CRK84717.1"/>
    </source>
</evidence>
<dbReference type="SUPFAM" id="SSF46689">
    <property type="entry name" value="Homeodomain-like"/>
    <property type="match status" value="1"/>
</dbReference>
<protein>
    <submittedName>
        <fullName evidence="4">Transposase</fullName>
    </submittedName>
</protein>
<dbReference type="Pfam" id="PF13518">
    <property type="entry name" value="HTH_28"/>
    <property type="match status" value="1"/>
</dbReference>
<dbReference type="InterPro" id="IPR052057">
    <property type="entry name" value="IS150/IS1296_orfA-like"/>
</dbReference>
<dbReference type="PANTHER" id="PTHR33795:SF1">
    <property type="entry name" value="INSERTION ELEMENT IS150 PROTEIN INSJ"/>
    <property type="match status" value="1"/>
</dbReference>
<accession>A0A0U1P3A6</accession>
<evidence type="ECO:0000313" key="5">
    <source>
        <dbReference type="Proteomes" id="UP000199087"/>
    </source>
</evidence>
<dbReference type="InterPro" id="IPR010921">
    <property type="entry name" value="Trp_repressor/repl_initiator"/>
</dbReference>
<reference evidence="5" key="1">
    <citation type="submission" date="2015-05" db="EMBL/GenBank/DDBJ databases">
        <authorList>
            <person name="Urmite Genomes"/>
        </authorList>
    </citation>
    <scope>NUCLEOTIDE SEQUENCE [LARGE SCALE GENOMIC DNA]</scope>
    <source>
        <strain evidence="5">LF1</strain>
    </source>
</reference>
<organism evidence="4 5">
    <name type="scientific">Neobacillus massiliamazoniensis</name>
    <dbReference type="NCBI Taxonomy" id="1499688"/>
    <lineage>
        <taxon>Bacteria</taxon>
        <taxon>Bacillati</taxon>
        <taxon>Bacillota</taxon>
        <taxon>Bacilli</taxon>
        <taxon>Bacillales</taxon>
        <taxon>Bacillaceae</taxon>
        <taxon>Neobacillus</taxon>
    </lineage>
</organism>
<dbReference type="SUPFAM" id="SSF48295">
    <property type="entry name" value="TrpR-like"/>
    <property type="match status" value="1"/>
</dbReference>